<reference evidence="3" key="3">
    <citation type="submission" date="2015-04" db="UniProtKB">
        <authorList>
            <consortium name="EnsemblPlants"/>
        </authorList>
    </citation>
    <scope>IDENTIFICATION</scope>
</reference>
<keyword evidence="2" id="KW-0808">Transferase</keyword>
<reference evidence="4" key="2">
    <citation type="submission" date="2013-12" db="EMBL/GenBank/DDBJ databases">
        <authorList>
            <person name="Yu Y."/>
            <person name="Lee S."/>
            <person name="de Baynast K."/>
            <person name="Wissotski M."/>
            <person name="Liu L."/>
            <person name="Talag J."/>
            <person name="Goicoechea J."/>
            <person name="Angelova A."/>
            <person name="Jetty R."/>
            <person name="Kudrna D."/>
            <person name="Golser W."/>
            <person name="Rivera L."/>
            <person name="Zhang J."/>
            <person name="Wing R."/>
        </authorList>
    </citation>
    <scope>NUCLEOTIDE SEQUENCE</scope>
</reference>
<dbReference type="GO" id="GO:0080044">
    <property type="term" value="F:quercetin 7-O-glucosyltransferase activity"/>
    <property type="evidence" value="ECO:0007669"/>
    <property type="project" value="TreeGrafter"/>
</dbReference>
<keyword evidence="4" id="KW-1185">Reference proteome</keyword>
<dbReference type="Gene3D" id="3.40.50.2000">
    <property type="entry name" value="Glycogen Phosphorylase B"/>
    <property type="match status" value="3"/>
</dbReference>
<dbReference type="HOGENOM" id="CLU_001724_0_0_1"/>
<proteinExistence type="inferred from homology"/>
<comment type="similarity">
    <text evidence="1">Belongs to the UDP-glycosyltransferase family.</text>
</comment>
<dbReference type="GO" id="GO:0080043">
    <property type="term" value="F:quercetin 3-O-glucosyltransferase activity"/>
    <property type="evidence" value="ECO:0007669"/>
    <property type="project" value="TreeGrafter"/>
</dbReference>
<evidence type="ECO:0000313" key="3">
    <source>
        <dbReference type="EnsemblPlants" id="LPERR07G08770.1"/>
    </source>
</evidence>
<dbReference type="PANTHER" id="PTHR11926:SF1425">
    <property type="entry name" value="OS07G0241800 PROTEIN"/>
    <property type="match status" value="1"/>
</dbReference>
<sequence length="389" mass="42570">MARQEQAADVGAGRRRIVLFALPYQGHLGPMFLLAALLLDRGLAVTVLHTDFNAPDPACHPPDITFIPIHKSAASSCSRPPARRRSTRPWCRCGKTGRTSHAWCLMRSVSATASRNILAFPGIRNTGYFPMRDERRDETAPGLEPLRVRDLIREEWLDENRMCIFMAQPADAMRSPMSGVIINTFDAIEAAELDKLQAELSLLAFAVGPLHKLSTATAAAKDAFTLRAPHRGCLVWLHAQPPWSVLYVSLGSMAMVTRAMFDEIAWGLSASSVPFLWVVRPGSINGAAGEVDTAAVQPLPDGVDMSRGMVVPWAPRREVLAHPATGGFGTHCGRNSTLESICEGVPMLAQPCFGDQMVNVRYVTHQWAVGMELSEVFDHARVAEAVREL</sequence>
<organism evidence="3 4">
    <name type="scientific">Leersia perrieri</name>
    <dbReference type="NCBI Taxonomy" id="77586"/>
    <lineage>
        <taxon>Eukaryota</taxon>
        <taxon>Viridiplantae</taxon>
        <taxon>Streptophyta</taxon>
        <taxon>Embryophyta</taxon>
        <taxon>Tracheophyta</taxon>
        <taxon>Spermatophyta</taxon>
        <taxon>Magnoliopsida</taxon>
        <taxon>Liliopsida</taxon>
        <taxon>Poales</taxon>
        <taxon>Poaceae</taxon>
        <taxon>BOP clade</taxon>
        <taxon>Oryzoideae</taxon>
        <taxon>Oryzeae</taxon>
        <taxon>Oryzinae</taxon>
        <taxon>Leersia</taxon>
    </lineage>
</organism>
<dbReference type="SUPFAM" id="SSF53756">
    <property type="entry name" value="UDP-Glycosyltransferase/glycogen phosphorylase"/>
    <property type="match status" value="1"/>
</dbReference>
<dbReference type="CDD" id="cd03784">
    <property type="entry name" value="GT1_Gtf-like"/>
    <property type="match status" value="1"/>
</dbReference>
<evidence type="ECO:0000256" key="2">
    <source>
        <dbReference type="ARBA" id="ARBA00022679"/>
    </source>
</evidence>
<dbReference type="Gramene" id="LPERR07G08770.1">
    <property type="protein sequence ID" value="LPERR07G08770.1"/>
    <property type="gene ID" value="LPERR07G08770"/>
</dbReference>
<reference evidence="3 4" key="1">
    <citation type="submission" date="2012-08" db="EMBL/GenBank/DDBJ databases">
        <title>Oryza genome evolution.</title>
        <authorList>
            <person name="Wing R.A."/>
        </authorList>
    </citation>
    <scope>NUCLEOTIDE SEQUENCE</scope>
</reference>
<evidence type="ECO:0000256" key="1">
    <source>
        <dbReference type="ARBA" id="ARBA00009995"/>
    </source>
</evidence>
<dbReference type="EnsemblPlants" id="LPERR07G08770.1">
    <property type="protein sequence ID" value="LPERR07G08770.1"/>
    <property type="gene ID" value="LPERR07G08770"/>
</dbReference>
<name>A0A0D9WXN7_9ORYZ</name>
<protein>
    <recommendedName>
        <fullName evidence="5">UDP-glycosyltransferases domain-containing protein</fullName>
    </recommendedName>
</protein>
<evidence type="ECO:0008006" key="5">
    <source>
        <dbReference type="Google" id="ProtNLM"/>
    </source>
</evidence>
<dbReference type="PANTHER" id="PTHR11926">
    <property type="entry name" value="GLUCOSYL/GLUCURONOSYL TRANSFERASES"/>
    <property type="match status" value="1"/>
</dbReference>
<dbReference type="Pfam" id="PF00201">
    <property type="entry name" value="UDPGT"/>
    <property type="match status" value="1"/>
</dbReference>
<dbReference type="AlphaFoldDB" id="A0A0D9WXN7"/>
<dbReference type="InterPro" id="IPR002213">
    <property type="entry name" value="UDP_glucos_trans"/>
</dbReference>
<evidence type="ECO:0000313" key="4">
    <source>
        <dbReference type="Proteomes" id="UP000032180"/>
    </source>
</evidence>
<accession>A0A0D9WXN7</accession>
<dbReference type="eggNOG" id="KOG1192">
    <property type="taxonomic scope" value="Eukaryota"/>
</dbReference>
<dbReference type="Proteomes" id="UP000032180">
    <property type="component" value="Chromosome 7"/>
</dbReference>